<dbReference type="AlphaFoldDB" id="A0A8J2RNS8"/>
<dbReference type="EMBL" id="CAKKLH010000112">
    <property type="protein sequence ID" value="CAH0103634.1"/>
    <property type="molecule type" value="Genomic_DNA"/>
</dbReference>
<dbReference type="InterPro" id="IPR058923">
    <property type="entry name" value="RCC1-like_dom"/>
</dbReference>
<dbReference type="SUPFAM" id="SSF50985">
    <property type="entry name" value="RCC1/BLIP-II"/>
    <property type="match status" value="1"/>
</dbReference>
<comment type="caution">
    <text evidence="4">The sequence shown here is derived from an EMBL/GenBank/DDBJ whole genome shotgun (WGS) entry which is preliminary data.</text>
</comment>
<dbReference type="Pfam" id="PF25390">
    <property type="entry name" value="WD40_RLD"/>
    <property type="match status" value="1"/>
</dbReference>
<feature type="repeat" description="RCC1" evidence="2">
    <location>
        <begin position="306"/>
        <end position="353"/>
    </location>
</feature>
<evidence type="ECO:0000259" key="3">
    <source>
        <dbReference type="Pfam" id="PF25390"/>
    </source>
</evidence>
<dbReference type="PANTHER" id="PTHR46849">
    <property type="entry name" value="RCC1 DOMAIN-CONTAINING PROTEIN 1"/>
    <property type="match status" value="1"/>
</dbReference>
<protein>
    <recommendedName>
        <fullName evidence="3">RCC1-like domain-containing protein</fullName>
    </recommendedName>
</protein>
<proteinExistence type="predicted"/>
<reference evidence="4" key="1">
    <citation type="submission" date="2021-11" db="EMBL/GenBank/DDBJ databases">
        <authorList>
            <person name="Schell T."/>
        </authorList>
    </citation>
    <scope>NUCLEOTIDE SEQUENCE</scope>
    <source>
        <strain evidence="4">M5</strain>
    </source>
</reference>
<accession>A0A8J2RNS8</accession>
<evidence type="ECO:0000313" key="5">
    <source>
        <dbReference type="Proteomes" id="UP000789390"/>
    </source>
</evidence>
<dbReference type="InterPro" id="IPR009091">
    <property type="entry name" value="RCC1/BLIP-II"/>
</dbReference>
<keyword evidence="5" id="KW-1185">Reference proteome</keyword>
<dbReference type="Proteomes" id="UP000789390">
    <property type="component" value="Unassembled WGS sequence"/>
</dbReference>
<sequence length="353" mass="38691">MKLYYCGFNGFEQISSKKLNDSENDTRKSFVCCQPMPVFESEIDSSLDVFLGWSRLIITTNNDSIVSGYWNGVSGFCGSISKGNSLKQVTCTEQFAVGIDINGMLKKQAIYVKTCEWVDVLTVTSEDQAEPVKFVKVSSNEHSVIALDEFGNIHLPPLRMENMQPKFVDVACGKEHFIALTNEGKVYSWGSGSRGQLGHGSIESNEYPQEIEVLGGINIVQIACGGWHSCALSESGDVYIWGWNESGQLGLPCRNLSDSAGKSNEYVSIQSEPRLLDHAMPFASDQVNVTSISCGARHTAVTLDNKSGWSWGWNGSGQLGTGDRRSYDAPVCVIQDVEKVMCGAWSTAWLSNQ</sequence>
<dbReference type="PRINTS" id="PR00633">
    <property type="entry name" value="RCCNDNSATION"/>
</dbReference>
<name>A0A8J2RNS8_9CRUS</name>
<dbReference type="PROSITE" id="PS50012">
    <property type="entry name" value="RCC1_3"/>
    <property type="match status" value="3"/>
</dbReference>
<evidence type="ECO:0000313" key="4">
    <source>
        <dbReference type="EMBL" id="CAH0103634.1"/>
    </source>
</evidence>
<dbReference type="InterPro" id="IPR052830">
    <property type="entry name" value="RCC1_domain-containing"/>
</dbReference>
<dbReference type="PANTHER" id="PTHR46849:SF1">
    <property type="entry name" value="RCC1 DOMAIN-CONTAINING PROTEIN 1"/>
    <property type="match status" value="1"/>
</dbReference>
<dbReference type="OrthoDB" id="5370059at2759"/>
<feature type="domain" description="RCC1-like" evidence="3">
    <location>
        <begin position="161"/>
        <end position="351"/>
    </location>
</feature>
<dbReference type="InterPro" id="IPR000408">
    <property type="entry name" value="Reg_chr_condens"/>
</dbReference>
<organism evidence="4 5">
    <name type="scientific">Daphnia galeata</name>
    <dbReference type="NCBI Taxonomy" id="27404"/>
    <lineage>
        <taxon>Eukaryota</taxon>
        <taxon>Metazoa</taxon>
        <taxon>Ecdysozoa</taxon>
        <taxon>Arthropoda</taxon>
        <taxon>Crustacea</taxon>
        <taxon>Branchiopoda</taxon>
        <taxon>Diplostraca</taxon>
        <taxon>Cladocera</taxon>
        <taxon>Anomopoda</taxon>
        <taxon>Daphniidae</taxon>
        <taxon>Daphnia</taxon>
    </lineage>
</organism>
<feature type="repeat" description="RCC1" evidence="2">
    <location>
        <begin position="184"/>
        <end position="235"/>
    </location>
</feature>
<feature type="repeat" description="RCC1" evidence="2">
    <location>
        <begin position="236"/>
        <end position="305"/>
    </location>
</feature>
<evidence type="ECO:0000256" key="1">
    <source>
        <dbReference type="ARBA" id="ARBA00022737"/>
    </source>
</evidence>
<keyword evidence="1" id="KW-0677">Repeat</keyword>
<gene>
    <name evidence="4" type="ORF">DGAL_LOCUS6216</name>
</gene>
<dbReference type="Gene3D" id="2.130.10.30">
    <property type="entry name" value="Regulator of chromosome condensation 1/beta-lactamase-inhibitor protein II"/>
    <property type="match status" value="1"/>
</dbReference>
<evidence type="ECO:0000256" key="2">
    <source>
        <dbReference type="PROSITE-ProRule" id="PRU00235"/>
    </source>
</evidence>